<sequence length="91" mass="9798">MMGAVAETIRRKLEAAFSPSALELVDDSDRHHGHAGHTGAGESHFNLRIESQAFAGKTRVMRQRMVMHALAEELAGPVHALSIQASAPGDR</sequence>
<accession>A0A258D1I4</accession>
<comment type="similarity">
    <text evidence="1">Belongs to the BolA/IbaG family.</text>
</comment>
<reference evidence="2 3" key="1">
    <citation type="submission" date="2017-03" db="EMBL/GenBank/DDBJ databases">
        <title>Lifting the veil on microbial sulfur biogeochemistry in mining wastewaters.</title>
        <authorList>
            <person name="Kantor R.S."/>
            <person name="Colenbrander Nelson T."/>
            <person name="Marshall S."/>
            <person name="Bennett D."/>
            <person name="Apte S."/>
            <person name="Camacho D."/>
            <person name="Thomas B.C."/>
            <person name="Warren L.A."/>
            <person name="Banfield J.F."/>
        </authorList>
    </citation>
    <scope>NUCLEOTIDE SEQUENCE [LARGE SCALE GENOMIC DNA]</scope>
    <source>
        <strain evidence="2">32-67-7</strain>
    </source>
</reference>
<dbReference type="SUPFAM" id="SSF82657">
    <property type="entry name" value="BolA-like"/>
    <property type="match status" value="1"/>
</dbReference>
<dbReference type="PANTHER" id="PTHR46230:SF7">
    <property type="entry name" value="BOLA-LIKE PROTEIN 1"/>
    <property type="match status" value="1"/>
</dbReference>
<dbReference type="GO" id="GO:0016226">
    <property type="term" value="P:iron-sulfur cluster assembly"/>
    <property type="evidence" value="ECO:0007669"/>
    <property type="project" value="TreeGrafter"/>
</dbReference>
<name>A0A258D1I4_CAUVI</name>
<dbReference type="PANTHER" id="PTHR46230">
    <property type="match status" value="1"/>
</dbReference>
<dbReference type="Gene3D" id="3.30.300.90">
    <property type="entry name" value="BolA-like"/>
    <property type="match status" value="1"/>
</dbReference>
<dbReference type="InterPro" id="IPR036065">
    <property type="entry name" value="BolA-like_sf"/>
</dbReference>
<dbReference type="PIRSF" id="PIRSF003113">
    <property type="entry name" value="BolA"/>
    <property type="match status" value="1"/>
</dbReference>
<dbReference type="AlphaFoldDB" id="A0A258D1I4"/>
<evidence type="ECO:0000256" key="1">
    <source>
        <dbReference type="RuleBase" id="RU003860"/>
    </source>
</evidence>
<evidence type="ECO:0000313" key="3">
    <source>
        <dbReference type="Proteomes" id="UP000215616"/>
    </source>
</evidence>
<gene>
    <name evidence="2" type="ORF">B7Z12_13895</name>
</gene>
<protein>
    <submittedName>
        <fullName evidence="2">BolA family transcriptional regulator</fullName>
    </submittedName>
</protein>
<dbReference type="Pfam" id="PF01722">
    <property type="entry name" value="BolA"/>
    <property type="match status" value="1"/>
</dbReference>
<dbReference type="EMBL" id="NCDQ01000235">
    <property type="protein sequence ID" value="OYX01589.1"/>
    <property type="molecule type" value="Genomic_DNA"/>
</dbReference>
<proteinExistence type="inferred from homology"/>
<organism evidence="2 3">
    <name type="scientific">Caulobacter vibrioides</name>
    <name type="common">Caulobacter crescentus</name>
    <dbReference type="NCBI Taxonomy" id="155892"/>
    <lineage>
        <taxon>Bacteria</taxon>
        <taxon>Pseudomonadati</taxon>
        <taxon>Pseudomonadota</taxon>
        <taxon>Alphaproteobacteria</taxon>
        <taxon>Caulobacterales</taxon>
        <taxon>Caulobacteraceae</taxon>
        <taxon>Caulobacter</taxon>
    </lineage>
</organism>
<dbReference type="InterPro" id="IPR002634">
    <property type="entry name" value="BolA"/>
</dbReference>
<evidence type="ECO:0000313" key="2">
    <source>
        <dbReference type="EMBL" id="OYX01589.1"/>
    </source>
</evidence>
<comment type="caution">
    <text evidence="2">The sequence shown here is derived from an EMBL/GenBank/DDBJ whole genome shotgun (WGS) entry which is preliminary data.</text>
</comment>
<dbReference type="Proteomes" id="UP000215616">
    <property type="component" value="Unassembled WGS sequence"/>
</dbReference>